<reference evidence="2 3" key="1">
    <citation type="submission" date="2021-01" db="EMBL/GenBank/DDBJ databases">
        <title>Whole genome shotgun sequence of Microbispora amethystogenes NBRC 101907.</title>
        <authorList>
            <person name="Komaki H."/>
            <person name="Tamura T."/>
        </authorList>
    </citation>
    <scope>NUCLEOTIDE SEQUENCE [LARGE SCALE GENOMIC DNA]</scope>
    <source>
        <strain evidence="2 3">NBRC 101907</strain>
    </source>
</reference>
<evidence type="ECO:0000313" key="2">
    <source>
        <dbReference type="EMBL" id="GIH32462.1"/>
    </source>
</evidence>
<proteinExistence type="predicted"/>
<evidence type="ECO:0000313" key="3">
    <source>
        <dbReference type="Proteomes" id="UP000651728"/>
    </source>
</evidence>
<gene>
    <name evidence="2" type="ORF">Mam01_26260</name>
</gene>
<feature type="compositionally biased region" description="Basic and acidic residues" evidence="1">
    <location>
        <begin position="78"/>
        <end position="108"/>
    </location>
</feature>
<organism evidence="2 3">
    <name type="scientific">Microbispora amethystogenes</name>
    <dbReference type="NCBI Taxonomy" id="1427754"/>
    <lineage>
        <taxon>Bacteria</taxon>
        <taxon>Bacillati</taxon>
        <taxon>Actinomycetota</taxon>
        <taxon>Actinomycetes</taxon>
        <taxon>Streptosporangiales</taxon>
        <taxon>Streptosporangiaceae</taxon>
        <taxon>Microbispora</taxon>
    </lineage>
</organism>
<dbReference type="EMBL" id="BOOB01000017">
    <property type="protein sequence ID" value="GIH32462.1"/>
    <property type="molecule type" value="Genomic_DNA"/>
</dbReference>
<feature type="region of interest" description="Disordered" evidence="1">
    <location>
        <begin position="78"/>
        <end position="118"/>
    </location>
</feature>
<comment type="caution">
    <text evidence="2">The sequence shown here is derived from an EMBL/GenBank/DDBJ whole genome shotgun (WGS) entry which is preliminary data.</text>
</comment>
<name>A0ABQ4FCA1_9ACTN</name>
<keyword evidence="3" id="KW-1185">Reference proteome</keyword>
<evidence type="ECO:0000256" key="1">
    <source>
        <dbReference type="SAM" id="MobiDB-lite"/>
    </source>
</evidence>
<accession>A0ABQ4FCA1</accession>
<protein>
    <submittedName>
        <fullName evidence="2">Uncharacterized protein</fullName>
    </submittedName>
</protein>
<dbReference type="RefSeq" id="WP_204285603.1">
    <property type="nucleotide sequence ID" value="NZ_BAABEJ010000004.1"/>
</dbReference>
<dbReference type="Proteomes" id="UP000651728">
    <property type="component" value="Unassembled WGS sequence"/>
</dbReference>
<sequence length="118" mass="13064">MTLLMTLHRTRQRHGVTGRRQGAVARLPSTVLPSTVLSPTRALTTGFVTTRFPATGFVTTGGGRAAGFEDDRDAVRAARHHVDDQPHRSGRPDDGVGRPHHDRADRRLTARWSHRREG</sequence>